<feature type="chain" id="PRO_5012886927" evidence="2">
    <location>
        <begin position="23"/>
        <end position="268"/>
    </location>
</feature>
<dbReference type="AlphaFoldDB" id="A0A1Q9D8D1"/>
<reference evidence="3 4" key="1">
    <citation type="submission" date="2016-02" db="EMBL/GenBank/DDBJ databases">
        <title>Genome analysis of coral dinoflagellate symbionts highlights evolutionary adaptations to a symbiotic lifestyle.</title>
        <authorList>
            <person name="Aranda M."/>
            <person name="Li Y."/>
            <person name="Liew Y.J."/>
            <person name="Baumgarten S."/>
            <person name="Simakov O."/>
            <person name="Wilson M."/>
            <person name="Piel J."/>
            <person name="Ashoor H."/>
            <person name="Bougouffa S."/>
            <person name="Bajic V.B."/>
            <person name="Ryu T."/>
            <person name="Ravasi T."/>
            <person name="Bayer T."/>
            <person name="Micklem G."/>
            <person name="Kim H."/>
            <person name="Bhak J."/>
            <person name="Lajeunesse T.C."/>
            <person name="Voolstra C.R."/>
        </authorList>
    </citation>
    <scope>NUCLEOTIDE SEQUENCE [LARGE SCALE GENOMIC DNA]</scope>
    <source>
        <strain evidence="3 4">CCMP2467</strain>
    </source>
</reference>
<accession>A0A1Q9D8D1</accession>
<evidence type="ECO:0000256" key="1">
    <source>
        <dbReference type="SAM" id="Phobius"/>
    </source>
</evidence>
<proteinExistence type="predicted"/>
<sequence>MPISCSLALWAAFLWFFDTARGEVWLGATPTGLPNADSVSHLTVVDFQLCTAVAGKVEAVEIFLDARAEVEWTAHAVERASKATGPPPLWLQVWRQGLRKPAPIPDRSRPPWRLVAQSPAVISPDDLGGTLQVDLSGESLTMIAVSSSRGTMARPILLPLSLCVALVMLLKSSTFVQAPTRTVEGPQQQLRIMETAALSTGIAMTNALPAMATWGEGSEAGQNIDPDSTEAYNRKILNATAICLTFAVFLVGLVVSQARKLVENRWLN</sequence>
<protein>
    <submittedName>
        <fullName evidence="3">Uncharacterized protein</fullName>
    </submittedName>
</protein>
<dbReference type="Proteomes" id="UP000186817">
    <property type="component" value="Unassembled WGS sequence"/>
</dbReference>
<dbReference type="EMBL" id="LSRX01000664">
    <property type="protein sequence ID" value="OLP91462.1"/>
    <property type="molecule type" value="Genomic_DNA"/>
</dbReference>
<keyword evidence="1" id="KW-1133">Transmembrane helix</keyword>
<evidence type="ECO:0000313" key="4">
    <source>
        <dbReference type="Proteomes" id="UP000186817"/>
    </source>
</evidence>
<feature type="signal peptide" evidence="2">
    <location>
        <begin position="1"/>
        <end position="22"/>
    </location>
</feature>
<keyword evidence="1" id="KW-0812">Transmembrane</keyword>
<feature type="transmembrane region" description="Helical" evidence="1">
    <location>
        <begin position="235"/>
        <end position="255"/>
    </location>
</feature>
<keyword evidence="2" id="KW-0732">Signal</keyword>
<dbReference type="OrthoDB" id="428139at2759"/>
<comment type="caution">
    <text evidence="3">The sequence shown here is derived from an EMBL/GenBank/DDBJ whole genome shotgun (WGS) entry which is preliminary data.</text>
</comment>
<gene>
    <name evidence="3" type="ORF">AK812_SmicGene26822</name>
</gene>
<keyword evidence="1" id="KW-0472">Membrane</keyword>
<name>A0A1Q9D8D1_SYMMI</name>
<organism evidence="3 4">
    <name type="scientific">Symbiodinium microadriaticum</name>
    <name type="common">Dinoflagellate</name>
    <name type="synonym">Zooxanthella microadriatica</name>
    <dbReference type="NCBI Taxonomy" id="2951"/>
    <lineage>
        <taxon>Eukaryota</taxon>
        <taxon>Sar</taxon>
        <taxon>Alveolata</taxon>
        <taxon>Dinophyceae</taxon>
        <taxon>Suessiales</taxon>
        <taxon>Symbiodiniaceae</taxon>
        <taxon>Symbiodinium</taxon>
    </lineage>
</organism>
<keyword evidence="4" id="KW-1185">Reference proteome</keyword>
<evidence type="ECO:0000313" key="3">
    <source>
        <dbReference type="EMBL" id="OLP91462.1"/>
    </source>
</evidence>
<evidence type="ECO:0000256" key="2">
    <source>
        <dbReference type="SAM" id="SignalP"/>
    </source>
</evidence>